<protein>
    <recommendedName>
        <fullName evidence="2">Sulfur reduction protein DsrE</fullName>
    </recommendedName>
</protein>
<dbReference type="SUPFAM" id="SSF75169">
    <property type="entry name" value="DsrEFH-like"/>
    <property type="match status" value="1"/>
</dbReference>
<reference evidence="1" key="1">
    <citation type="submission" date="2023-07" db="EMBL/GenBank/DDBJ databases">
        <authorList>
            <person name="Pelsma A.J. K."/>
        </authorList>
    </citation>
    <scope>NUCLEOTIDE SEQUENCE</scope>
</reference>
<dbReference type="InterPro" id="IPR003787">
    <property type="entry name" value="Sulphur_relay_DsrE/F-like"/>
</dbReference>
<sequence>MHFVISATYGPTDPTRAMLPFIFAATALQDGDKVTLMLFADSVFTAVDGVAGKLVPVGPPNKYEDVVAHANATVLVCKPCLEARGLNGGALDRRVRLGGMNDFHAAAKEADAKVINF</sequence>
<dbReference type="PANTHER" id="PTHR34874">
    <property type="entry name" value="PROTEIN YCHN"/>
    <property type="match status" value="1"/>
</dbReference>
<evidence type="ECO:0008006" key="2">
    <source>
        <dbReference type="Google" id="ProtNLM"/>
    </source>
</evidence>
<dbReference type="Gene3D" id="3.40.1260.10">
    <property type="entry name" value="DsrEFH-like"/>
    <property type="match status" value="1"/>
</dbReference>
<name>A0AA48M3R1_9ZZZZ</name>
<dbReference type="Pfam" id="PF02635">
    <property type="entry name" value="DsrE"/>
    <property type="match status" value="1"/>
</dbReference>
<dbReference type="InterPro" id="IPR027396">
    <property type="entry name" value="DsrEFH-like"/>
</dbReference>
<proteinExistence type="predicted"/>
<accession>A0AA48M3R1</accession>
<dbReference type="AlphaFoldDB" id="A0AA48M3R1"/>
<evidence type="ECO:0000313" key="1">
    <source>
        <dbReference type="EMBL" id="CAJ0882806.1"/>
    </source>
</evidence>
<dbReference type="PANTHER" id="PTHR34874:SF1">
    <property type="entry name" value="PROTEIN YCHN"/>
    <property type="match status" value="1"/>
</dbReference>
<organism evidence="1">
    <name type="scientific">freshwater sediment metagenome</name>
    <dbReference type="NCBI Taxonomy" id="556182"/>
    <lineage>
        <taxon>unclassified sequences</taxon>
        <taxon>metagenomes</taxon>
        <taxon>ecological metagenomes</taxon>
    </lineage>
</organism>
<dbReference type="GO" id="GO:0005829">
    <property type="term" value="C:cytosol"/>
    <property type="evidence" value="ECO:0007669"/>
    <property type="project" value="TreeGrafter"/>
</dbReference>
<dbReference type="EMBL" id="OY288114">
    <property type="protein sequence ID" value="CAJ0882806.1"/>
    <property type="molecule type" value="Genomic_DNA"/>
</dbReference>
<gene>
    <name evidence="1" type="ORF">AMST5_03371</name>
</gene>